<organism evidence="7 8">
    <name type="scientific">Saccharomycodes ludwigii</name>
    <dbReference type="NCBI Taxonomy" id="36035"/>
    <lineage>
        <taxon>Eukaryota</taxon>
        <taxon>Fungi</taxon>
        <taxon>Dikarya</taxon>
        <taxon>Ascomycota</taxon>
        <taxon>Saccharomycotina</taxon>
        <taxon>Saccharomycetes</taxon>
        <taxon>Saccharomycodales</taxon>
        <taxon>Saccharomycodaceae</taxon>
        <taxon>Saccharomycodes</taxon>
    </lineage>
</organism>
<dbReference type="InterPro" id="IPR013272">
    <property type="entry name" value="Vps72/YL1_C"/>
</dbReference>
<gene>
    <name evidence="7" type="ORF">SCODWIG_00927</name>
</gene>
<evidence type="ECO:0000256" key="1">
    <source>
        <dbReference type="ARBA" id="ARBA00004123"/>
    </source>
</evidence>
<protein>
    <submittedName>
        <fullName evidence="7">Related to Chromatin-remodeling complex subunit IES6</fullName>
    </submittedName>
</protein>
<dbReference type="InterPro" id="IPR029525">
    <property type="entry name" value="INO80C/Ies6"/>
</dbReference>
<dbReference type="VEuPathDB" id="FungiDB:SCODWIG_00927"/>
<dbReference type="PANTHER" id="PTHR31200:SF1">
    <property type="entry name" value="INO80 COMPLEX SUBUNIT C"/>
    <property type="match status" value="1"/>
</dbReference>
<dbReference type="PANTHER" id="PTHR31200">
    <property type="entry name" value="INO80 COMPLEX SUBUNIT C"/>
    <property type="match status" value="1"/>
</dbReference>
<evidence type="ECO:0000256" key="3">
    <source>
        <dbReference type="ARBA" id="ARBA00023163"/>
    </source>
</evidence>
<keyword evidence="3" id="KW-0804">Transcription</keyword>
<dbReference type="EMBL" id="UFAJ01000101">
    <property type="protein sequence ID" value="SSD59166.1"/>
    <property type="molecule type" value="Genomic_DNA"/>
</dbReference>
<dbReference type="Pfam" id="PF08265">
    <property type="entry name" value="YL1_C"/>
    <property type="match status" value="1"/>
</dbReference>
<proteinExistence type="predicted"/>
<keyword evidence="4" id="KW-0539">Nucleus</keyword>
<dbReference type="SMART" id="SM00993">
    <property type="entry name" value="YL1_C"/>
    <property type="match status" value="1"/>
</dbReference>
<dbReference type="Proteomes" id="UP000262825">
    <property type="component" value="Unassembled WGS sequence"/>
</dbReference>
<accession>A0A376B3A0</accession>
<reference evidence="8" key="1">
    <citation type="submission" date="2018-06" db="EMBL/GenBank/DDBJ databases">
        <authorList>
            <person name="Guldener U."/>
        </authorList>
    </citation>
    <scope>NUCLEOTIDE SEQUENCE [LARGE SCALE GENOMIC DNA]</scope>
    <source>
        <strain evidence="8">UTAD17</strain>
    </source>
</reference>
<dbReference type="GO" id="GO:0031011">
    <property type="term" value="C:Ino80 complex"/>
    <property type="evidence" value="ECO:0007669"/>
    <property type="project" value="InterPro"/>
</dbReference>
<dbReference type="GO" id="GO:0006338">
    <property type="term" value="P:chromatin remodeling"/>
    <property type="evidence" value="ECO:0007669"/>
    <property type="project" value="InterPro"/>
</dbReference>
<evidence type="ECO:0000259" key="6">
    <source>
        <dbReference type="SMART" id="SM00993"/>
    </source>
</evidence>
<evidence type="ECO:0000256" key="4">
    <source>
        <dbReference type="ARBA" id="ARBA00023242"/>
    </source>
</evidence>
<feature type="region of interest" description="Disordered" evidence="5">
    <location>
        <begin position="1"/>
        <end position="32"/>
    </location>
</feature>
<keyword evidence="8" id="KW-1185">Reference proteome</keyword>
<dbReference type="AlphaFoldDB" id="A0A376B3A0"/>
<feature type="domain" description="Vps72/YL1 C-terminal" evidence="6">
    <location>
        <begin position="82"/>
        <end position="111"/>
    </location>
</feature>
<dbReference type="OrthoDB" id="49520at2759"/>
<evidence type="ECO:0000256" key="5">
    <source>
        <dbReference type="SAM" id="MobiDB-lite"/>
    </source>
</evidence>
<comment type="subcellular location">
    <subcellularLocation>
        <location evidence="1">Nucleus</location>
    </subcellularLocation>
</comment>
<name>A0A376B3A0_9ASCO</name>
<evidence type="ECO:0000313" key="8">
    <source>
        <dbReference type="Proteomes" id="UP000262825"/>
    </source>
</evidence>
<sequence>MDKQDILRSVASENQQHLSQHPVKASTWKKPSSRRHKACRQILSDEWKRINNTNNDAGSESTKHELTYFNLEAPPSIYPNKKYCDITGLKGHYKSPGTNLRFYNSEVYAAVIKPMIPGVDQQYLKLRGADVVLK</sequence>
<evidence type="ECO:0000256" key="2">
    <source>
        <dbReference type="ARBA" id="ARBA00023015"/>
    </source>
</evidence>
<keyword evidence="2" id="KW-0805">Transcription regulation</keyword>
<evidence type="ECO:0000313" key="7">
    <source>
        <dbReference type="EMBL" id="SSD59166.1"/>
    </source>
</evidence>